<comment type="caution">
    <text evidence="1">The sequence shown here is derived from an EMBL/GenBank/DDBJ whole genome shotgun (WGS) entry which is preliminary data.</text>
</comment>
<sequence>MRRSSRLCRRVSISWMSSQPQPRIDRSSTVRILNGLSVNLTLVSKRSVDGEWDYSTGRNPPPSVPAGRLSSEILLRDSFGPAGSEGWFTYRIGNSGQIIGMHFACPMWLDNWARWFQPSNSQTITSATLFPLQFNLSGPLDVQFAVGLPGSRIRPRIARHLGFSLAGNQILDDGGTEDMIEEIVVTDIPVEEVDDEASH</sequence>
<dbReference type="OrthoDB" id="2647416at2759"/>
<dbReference type="GeneID" id="64629506"/>
<name>A0A9P7EDH8_9AGAM</name>
<proteinExistence type="predicted"/>
<accession>A0A9P7EDH8</accession>
<evidence type="ECO:0000313" key="1">
    <source>
        <dbReference type="EMBL" id="KAG1817668.1"/>
    </source>
</evidence>
<dbReference type="Gene3D" id="2.60.270.50">
    <property type="match status" value="1"/>
</dbReference>
<protein>
    <submittedName>
        <fullName evidence="1">Uncharacterized protein</fullName>
    </submittedName>
</protein>
<dbReference type="AlphaFoldDB" id="A0A9P7EDH8"/>
<dbReference type="EMBL" id="JABBWG010000013">
    <property type="protein sequence ID" value="KAG1817668.1"/>
    <property type="molecule type" value="Genomic_DNA"/>
</dbReference>
<dbReference type="Proteomes" id="UP000807769">
    <property type="component" value="Unassembled WGS sequence"/>
</dbReference>
<gene>
    <name evidence="1" type="ORF">BJ212DRAFT_1350064</name>
</gene>
<reference evidence="1" key="1">
    <citation type="journal article" date="2020" name="New Phytol.">
        <title>Comparative genomics reveals dynamic genome evolution in host specialist ectomycorrhizal fungi.</title>
        <authorList>
            <person name="Lofgren L.A."/>
            <person name="Nguyen N.H."/>
            <person name="Vilgalys R."/>
            <person name="Ruytinx J."/>
            <person name="Liao H.L."/>
            <person name="Branco S."/>
            <person name="Kuo A."/>
            <person name="LaButti K."/>
            <person name="Lipzen A."/>
            <person name="Andreopoulos W."/>
            <person name="Pangilinan J."/>
            <person name="Riley R."/>
            <person name="Hundley H."/>
            <person name="Na H."/>
            <person name="Barry K."/>
            <person name="Grigoriev I.V."/>
            <person name="Stajich J.E."/>
            <person name="Kennedy P.G."/>
        </authorList>
    </citation>
    <scope>NUCLEOTIDE SEQUENCE</scope>
    <source>
        <strain evidence="1">MN1</strain>
    </source>
</reference>
<evidence type="ECO:0000313" key="2">
    <source>
        <dbReference type="Proteomes" id="UP000807769"/>
    </source>
</evidence>
<dbReference type="RefSeq" id="XP_041193910.1">
    <property type="nucleotide sequence ID" value="XM_041335489.1"/>
</dbReference>
<keyword evidence="2" id="KW-1185">Reference proteome</keyword>
<organism evidence="1 2">
    <name type="scientific">Suillus subaureus</name>
    <dbReference type="NCBI Taxonomy" id="48587"/>
    <lineage>
        <taxon>Eukaryota</taxon>
        <taxon>Fungi</taxon>
        <taxon>Dikarya</taxon>
        <taxon>Basidiomycota</taxon>
        <taxon>Agaricomycotina</taxon>
        <taxon>Agaricomycetes</taxon>
        <taxon>Agaricomycetidae</taxon>
        <taxon>Boletales</taxon>
        <taxon>Suillineae</taxon>
        <taxon>Suillaceae</taxon>
        <taxon>Suillus</taxon>
    </lineage>
</organism>